<evidence type="ECO:0000259" key="13">
    <source>
        <dbReference type="PROSITE" id="PS50156"/>
    </source>
</evidence>
<keyword evidence="10" id="KW-0325">Glycoprotein</keyword>
<reference evidence="14" key="1">
    <citation type="submission" date="2022-10" db="EMBL/GenBank/DDBJ databases">
        <title>Culturing micro-colonial fungi from biological soil crusts in the Mojave desert and describing Neophaeococcomyces mojavensis, and introducing the new genera and species Taxawa tesnikishii.</title>
        <authorList>
            <person name="Kurbessoian T."/>
            <person name="Stajich J.E."/>
        </authorList>
    </citation>
    <scope>NUCLEOTIDE SEQUENCE</scope>
    <source>
        <strain evidence="14">TK_1</strain>
    </source>
</reference>
<dbReference type="SUPFAM" id="SSF50978">
    <property type="entry name" value="WD40 repeat-like"/>
    <property type="match status" value="1"/>
</dbReference>
<dbReference type="EMBL" id="JAPDRL010000041">
    <property type="protein sequence ID" value="KAJ9663779.1"/>
    <property type="molecule type" value="Genomic_DNA"/>
</dbReference>
<evidence type="ECO:0000256" key="12">
    <source>
        <dbReference type="SAM" id="Phobius"/>
    </source>
</evidence>
<dbReference type="Proteomes" id="UP001172684">
    <property type="component" value="Unassembled WGS sequence"/>
</dbReference>
<comment type="subcellular location">
    <subcellularLocation>
        <location evidence="1">Endoplasmic reticulum membrane</location>
    </subcellularLocation>
    <subcellularLocation>
        <location evidence="2">Golgi apparatus membrane</location>
        <topology evidence="2">Multi-pass membrane protein</topology>
    </subcellularLocation>
</comment>
<dbReference type="PANTHER" id="PTHR46378:SF1">
    <property type="entry name" value="STEROL REGULATORY ELEMENT-BINDING PROTEIN CLEAVAGE-ACTIVATING PROTEIN"/>
    <property type="match status" value="1"/>
</dbReference>
<evidence type="ECO:0000256" key="10">
    <source>
        <dbReference type="ARBA" id="ARBA00023180"/>
    </source>
</evidence>
<evidence type="ECO:0000256" key="7">
    <source>
        <dbReference type="ARBA" id="ARBA00022989"/>
    </source>
</evidence>
<protein>
    <recommendedName>
        <fullName evidence="13">SSD domain-containing protein</fullName>
    </recommendedName>
</protein>
<evidence type="ECO:0000256" key="4">
    <source>
        <dbReference type="ARBA" id="ARBA00022692"/>
    </source>
</evidence>
<name>A0ABQ9NRV1_9PEZI</name>
<feature type="transmembrane region" description="Helical" evidence="12">
    <location>
        <begin position="406"/>
        <end position="424"/>
    </location>
</feature>
<feature type="region of interest" description="Disordered" evidence="11">
    <location>
        <begin position="947"/>
        <end position="1002"/>
    </location>
</feature>
<feature type="transmembrane region" description="Helical" evidence="12">
    <location>
        <begin position="59"/>
        <end position="81"/>
    </location>
</feature>
<proteinExistence type="predicted"/>
<evidence type="ECO:0000256" key="6">
    <source>
        <dbReference type="ARBA" id="ARBA00022824"/>
    </source>
</evidence>
<keyword evidence="5" id="KW-0677">Repeat</keyword>
<dbReference type="PROSITE" id="PS50156">
    <property type="entry name" value="SSD"/>
    <property type="match status" value="1"/>
</dbReference>
<dbReference type="InterPro" id="IPR036322">
    <property type="entry name" value="WD40_repeat_dom_sf"/>
</dbReference>
<evidence type="ECO:0000256" key="3">
    <source>
        <dbReference type="ARBA" id="ARBA00022574"/>
    </source>
</evidence>
<dbReference type="PANTHER" id="PTHR46378">
    <property type="entry name" value="STEROL REGULATORY ELEMENT-BINDING PROTEIN CLEAVAGE-ACTIVATING PROTEIN"/>
    <property type="match status" value="1"/>
</dbReference>
<feature type="transmembrane region" description="Helical" evidence="12">
    <location>
        <begin position="629"/>
        <end position="652"/>
    </location>
</feature>
<keyword evidence="3" id="KW-0853">WD repeat</keyword>
<keyword evidence="15" id="KW-1185">Reference proteome</keyword>
<evidence type="ECO:0000256" key="8">
    <source>
        <dbReference type="ARBA" id="ARBA00023034"/>
    </source>
</evidence>
<keyword evidence="9 12" id="KW-0472">Membrane</keyword>
<feature type="transmembrane region" description="Helical" evidence="12">
    <location>
        <begin position="505"/>
        <end position="523"/>
    </location>
</feature>
<dbReference type="InterPro" id="IPR053958">
    <property type="entry name" value="HMGCR/SNAP/NPC1-like_SSD"/>
</dbReference>
<feature type="transmembrane region" description="Helical" evidence="12">
    <location>
        <begin position="299"/>
        <end position="318"/>
    </location>
</feature>
<dbReference type="InterPro" id="IPR000731">
    <property type="entry name" value="SSD"/>
</dbReference>
<accession>A0ABQ9NRV1</accession>
<evidence type="ECO:0000256" key="2">
    <source>
        <dbReference type="ARBA" id="ARBA00004653"/>
    </source>
</evidence>
<dbReference type="SUPFAM" id="SSF82866">
    <property type="entry name" value="Multidrug efflux transporter AcrB transmembrane domain"/>
    <property type="match status" value="1"/>
</dbReference>
<evidence type="ECO:0000256" key="5">
    <source>
        <dbReference type="ARBA" id="ARBA00022737"/>
    </source>
</evidence>
<feature type="compositionally biased region" description="Low complexity" evidence="11">
    <location>
        <begin position="947"/>
        <end position="958"/>
    </location>
</feature>
<keyword evidence="6" id="KW-0256">Endoplasmic reticulum</keyword>
<dbReference type="InterPro" id="IPR030225">
    <property type="entry name" value="SCAP"/>
</dbReference>
<keyword evidence="4 12" id="KW-0812">Transmembrane</keyword>
<feature type="domain" description="SSD" evidence="13">
    <location>
        <begin position="301"/>
        <end position="459"/>
    </location>
</feature>
<dbReference type="Pfam" id="PF12349">
    <property type="entry name" value="Sterol-sensing"/>
    <property type="match status" value="1"/>
</dbReference>
<organism evidence="14 15">
    <name type="scientific">Coniosporium apollinis</name>
    <dbReference type="NCBI Taxonomy" id="61459"/>
    <lineage>
        <taxon>Eukaryota</taxon>
        <taxon>Fungi</taxon>
        <taxon>Dikarya</taxon>
        <taxon>Ascomycota</taxon>
        <taxon>Pezizomycotina</taxon>
        <taxon>Dothideomycetes</taxon>
        <taxon>Dothideomycetes incertae sedis</taxon>
        <taxon>Coniosporium</taxon>
    </lineage>
</organism>
<sequence>MFESHVTISRFHSPHPAILLISCRAQHAVLGRRGDDLLAPTHPIRKAFYRYGIITARHWLLSILLSVATAVLLCYPVLFLYDNPTAGSYQLPHHVWTSARVLEGSEETRADVAMRQVWVHGDYMDALNHRVLEDALTIQDYLIGGSFGQHDIEVPELTPNGGAEHIVPNLCASFWPGQNDSWGFHSPLMYWNCSSAAIQADIDLLKTINEQTHRQSFLNLTLRPPSVFAGKSFEKNKLLAADALVITLFDRSGLDVGDDWDARSAALARNTSARWSFYPESGKAARSQLYEFRFRPVSWIDDFIMALAYGIMAFYVVVSLRKLRAVKSWVGLGLTVISQIAISVIASFSICGMLRINLARIPREAYPFVVFAIGLENMFRLINAVLANPPEMPTISRVGNALGDVGHLSLAAVAQNLVLLWLLSRVVSPGVAAFCAFAAVALVFDFLFHLTFFVPVLSVDVRRTELQDFLDKAGLSQARAKTPKQERQTWIHALFQGKLPVSTRIAGSAVMMCFVIALNWHFFDSENSALSVLQLFRLMRAAKKLRAHRDPLAIPPPINQARTLAAWLRMQDYDTAKEFVHFVKPYGHSFVVRLYEPLTVVMKGANRRGAMDESSSFLVALRNIAEEHFFPIALAVVFAIAIVTLLMNYLLWNELSEEEPEVEDDVDPVISINTLPKSHALDIVKLAACGRGHVVSVSLDRSTSIYLFDARSKTYSKVSLKTASMSPPLWPIIATAIDETGQWLALCTDTGRLAFWNFAERRFTHSVAICLRGHLPLMFSFAAIQSDDAERLDLVITTSDGWITDVELYSSRVARHQIHDSRILSSSLSGSIKDQINILSVSRGSRVWLTTGTLDGEWTSEILSGLATRPTVDTNVSKYKSADCVMHTYQIGDDLSSLICLRPSLDDESRSCQGLESATSLEHRVERPGVWGATLAQSIIGIHQRFSSRASSPASTSSDIKINVPSSPNGHANGSLKYRYASPPASPKAGRTHHTSPSTASSDTNLWEAWTLSSTGEFHAVPLLSSKARRDAEPAHPGSNPADTDADEQLFVANPGPIARLGKRSIAVGFGNTVKIVSLGNERFEEDGDAGQGRALASIKWRKKGFSRKAW</sequence>
<comment type="caution">
    <text evidence="14">The sequence shown here is derived from an EMBL/GenBank/DDBJ whole genome shotgun (WGS) entry which is preliminary data.</text>
</comment>
<evidence type="ECO:0000256" key="11">
    <source>
        <dbReference type="SAM" id="MobiDB-lite"/>
    </source>
</evidence>
<keyword evidence="8" id="KW-0333">Golgi apparatus</keyword>
<evidence type="ECO:0000313" key="15">
    <source>
        <dbReference type="Proteomes" id="UP001172684"/>
    </source>
</evidence>
<evidence type="ECO:0000313" key="14">
    <source>
        <dbReference type="EMBL" id="KAJ9663779.1"/>
    </source>
</evidence>
<evidence type="ECO:0000256" key="1">
    <source>
        <dbReference type="ARBA" id="ARBA00004586"/>
    </source>
</evidence>
<feature type="transmembrane region" description="Helical" evidence="12">
    <location>
        <begin position="366"/>
        <end position="386"/>
    </location>
</feature>
<evidence type="ECO:0000256" key="9">
    <source>
        <dbReference type="ARBA" id="ARBA00023136"/>
    </source>
</evidence>
<feature type="transmembrane region" description="Helical" evidence="12">
    <location>
        <begin position="330"/>
        <end position="354"/>
    </location>
</feature>
<keyword evidence="7 12" id="KW-1133">Transmembrane helix</keyword>
<feature type="transmembrane region" description="Helical" evidence="12">
    <location>
        <begin position="431"/>
        <end position="454"/>
    </location>
</feature>
<gene>
    <name evidence="14" type="ORF">H2201_005500</name>
</gene>